<protein>
    <recommendedName>
        <fullName evidence="6">NAC domain-containing protein</fullName>
    </recommendedName>
</protein>
<evidence type="ECO:0000256" key="1">
    <source>
        <dbReference type="ARBA" id="ARBA00023015"/>
    </source>
</evidence>
<sequence>MGGESVPSLESMLERSRGGVKCVEYCESCRKLLKSSSNNVGSEKTMLSLPPGYRFLPHDHELLEFYLKNKVLREPLPSSDRIYDVDFYRYDPDYLTKKFEPWGEETWFFFTHRDRKYKNGKRPNRAAAGVGYWKATGADRPIMSKSANEGDEPIGARKSLVFYEGKPMKGVKTNWIMQEFRIDGLDENTRTRTEHNMRLDDWVLCKIYQKKKRNSASEDDETEPQVKKTPKRRRGFSPKNSSLRSSNRTQITKRTNRNTARSAAPVADHAAVKPLSLPICVEQFLNPEPVSVFDYEHFNNVTTTEMHNGFSRFDFPLLPMTSTETHESYLNTFPSFTGSAAGPQNVNTTLVPTLLRANMADYGTYPRVVRSNLGNINAGYYTHTGQKGFGVSNPEKEPLDDEMNDGDMNFYYPS</sequence>
<evidence type="ECO:0000256" key="3">
    <source>
        <dbReference type="ARBA" id="ARBA00023163"/>
    </source>
</evidence>
<dbReference type="Gene3D" id="2.170.150.80">
    <property type="entry name" value="NAC domain"/>
    <property type="match status" value="1"/>
</dbReference>
<dbReference type="GO" id="GO:0003677">
    <property type="term" value="F:DNA binding"/>
    <property type="evidence" value="ECO:0007669"/>
    <property type="project" value="UniProtKB-KW"/>
</dbReference>
<keyword evidence="4" id="KW-0539">Nucleus</keyword>
<evidence type="ECO:0000256" key="2">
    <source>
        <dbReference type="ARBA" id="ARBA00023125"/>
    </source>
</evidence>
<feature type="region of interest" description="Disordered" evidence="5">
    <location>
        <begin position="213"/>
        <end position="266"/>
    </location>
</feature>
<proteinExistence type="predicted"/>
<dbReference type="InterPro" id="IPR003441">
    <property type="entry name" value="NAC-dom"/>
</dbReference>
<keyword evidence="1" id="KW-0805">Transcription regulation</keyword>
<organism evidence="7 8">
    <name type="scientific">Aristolochia fimbriata</name>
    <name type="common">White veined hardy Dutchman's pipe vine</name>
    <dbReference type="NCBI Taxonomy" id="158543"/>
    <lineage>
        <taxon>Eukaryota</taxon>
        <taxon>Viridiplantae</taxon>
        <taxon>Streptophyta</taxon>
        <taxon>Embryophyta</taxon>
        <taxon>Tracheophyta</taxon>
        <taxon>Spermatophyta</taxon>
        <taxon>Magnoliopsida</taxon>
        <taxon>Magnoliidae</taxon>
        <taxon>Piperales</taxon>
        <taxon>Aristolochiaceae</taxon>
        <taxon>Aristolochia</taxon>
    </lineage>
</organism>
<feature type="region of interest" description="Disordered" evidence="5">
    <location>
        <begin position="386"/>
        <end position="406"/>
    </location>
</feature>
<evidence type="ECO:0000256" key="5">
    <source>
        <dbReference type="SAM" id="MobiDB-lite"/>
    </source>
</evidence>
<dbReference type="Proteomes" id="UP000825729">
    <property type="component" value="Unassembled WGS sequence"/>
</dbReference>
<evidence type="ECO:0000313" key="8">
    <source>
        <dbReference type="Proteomes" id="UP000825729"/>
    </source>
</evidence>
<keyword evidence="3" id="KW-0804">Transcription</keyword>
<dbReference type="GO" id="GO:0006355">
    <property type="term" value="P:regulation of DNA-templated transcription"/>
    <property type="evidence" value="ECO:0007669"/>
    <property type="project" value="InterPro"/>
</dbReference>
<evidence type="ECO:0000313" key="7">
    <source>
        <dbReference type="EMBL" id="KAG9456459.1"/>
    </source>
</evidence>
<dbReference type="PROSITE" id="PS51005">
    <property type="entry name" value="NAC"/>
    <property type="match status" value="1"/>
</dbReference>
<accession>A0AAV7F773</accession>
<keyword evidence="2" id="KW-0238">DNA-binding</keyword>
<evidence type="ECO:0000256" key="4">
    <source>
        <dbReference type="ARBA" id="ARBA00023242"/>
    </source>
</evidence>
<keyword evidence="8" id="KW-1185">Reference proteome</keyword>
<dbReference type="EMBL" id="JAINDJ010000002">
    <property type="protein sequence ID" value="KAG9456459.1"/>
    <property type="molecule type" value="Genomic_DNA"/>
</dbReference>
<evidence type="ECO:0000259" key="6">
    <source>
        <dbReference type="PROSITE" id="PS51005"/>
    </source>
</evidence>
<dbReference type="PANTHER" id="PTHR31719">
    <property type="entry name" value="NAC TRANSCRIPTION FACTOR 56"/>
    <property type="match status" value="1"/>
</dbReference>
<feature type="domain" description="NAC" evidence="6">
    <location>
        <begin position="49"/>
        <end position="210"/>
    </location>
</feature>
<feature type="compositionally biased region" description="Polar residues" evidence="5">
    <location>
        <begin position="238"/>
        <end position="261"/>
    </location>
</feature>
<dbReference type="InterPro" id="IPR036093">
    <property type="entry name" value="NAC_dom_sf"/>
</dbReference>
<name>A0AAV7F773_ARIFI</name>
<dbReference type="Pfam" id="PF02365">
    <property type="entry name" value="NAM"/>
    <property type="match status" value="1"/>
</dbReference>
<comment type="caution">
    <text evidence="7">The sequence shown here is derived from an EMBL/GenBank/DDBJ whole genome shotgun (WGS) entry which is preliminary data.</text>
</comment>
<dbReference type="PANTHER" id="PTHR31719:SF179">
    <property type="entry name" value="OS08G0148400 PROTEIN"/>
    <property type="match status" value="1"/>
</dbReference>
<dbReference type="AlphaFoldDB" id="A0AAV7F773"/>
<gene>
    <name evidence="7" type="ORF">H6P81_000967</name>
</gene>
<reference evidence="7 8" key="1">
    <citation type="submission" date="2021-07" db="EMBL/GenBank/DDBJ databases">
        <title>The Aristolochia fimbriata genome: insights into angiosperm evolution, floral development and chemical biosynthesis.</title>
        <authorList>
            <person name="Jiao Y."/>
        </authorList>
    </citation>
    <scope>NUCLEOTIDE SEQUENCE [LARGE SCALE GENOMIC DNA]</scope>
    <source>
        <strain evidence="7">IBCAS-2021</strain>
        <tissue evidence="7">Leaf</tissue>
    </source>
</reference>
<dbReference type="SUPFAM" id="SSF101941">
    <property type="entry name" value="NAC domain"/>
    <property type="match status" value="1"/>
</dbReference>